<gene>
    <name evidence="2" type="ORF">AVEN_275039_1</name>
</gene>
<evidence type="ECO:0000313" key="2">
    <source>
        <dbReference type="EMBL" id="GBM32272.1"/>
    </source>
</evidence>
<sequence>MDSSFDPDSMLSLPDRTLLVKLFYTNGESTTIALRKFRTEEGLKAQKSPISSNGILNLARRFQETGSLEDRPRSGRPSLRADRVHVVQSVTEESAAETSTGSSSAREAEENSADSGIVDSTYSARNLVSVSVQDTGTSPIITDRF</sequence>
<feature type="compositionally biased region" description="Basic and acidic residues" evidence="1">
    <location>
        <begin position="68"/>
        <end position="85"/>
    </location>
</feature>
<keyword evidence="3" id="KW-1185">Reference proteome</keyword>
<dbReference type="OrthoDB" id="9979538at2759"/>
<organism evidence="2 3">
    <name type="scientific">Araneus ventricosus</name>
    <name type="common">Orbweaver spider</name>
    <name type="synonym">Epeira ventricosa</name>
    <dbReference type="NCBI Taxonomy" id="182803"/>
    <lineage>
        <taxon>Eukaryota</taxon>
        <taxon>Metazoa</taxon>
        <taxon>Ecdysozoa</taxon>
        <taxon>Arthropoda</taxon>
        <taxon>Chelicerata</taxon>
        <taxon>Arachnida</taxon>
        <taxon>Araneae</taxon>
        <taxon>Araneomorphae</taxon>
        <taxon>Entelegynae</taxon>
        <taxon>Araneoidea</taxon>
        <taxon>Araneidae</taxon>
        <taxon>Araneus</taxon>
    </lineage>
</organism>
<reference evidence="2 3" key="1">
    <citation type="journal article" date="2019" name="Sci. Rep.">
        <title>Orb-weaving spider Araneus ventricosus genome elucidates the spidroin gene catalogue.</title>
        <authorList>
            <person name="Kono N."/>
            <person name="Nakamura H."/>
            <person name="Ohtoshi R."/>
            <person name="Moran D.A.P."/>
            <person name="Shinohara A."/>
            <person name="Yoshida Y."/>
            <person name="Fujiwara M."/>
            <person name="Mori M."/>
            <person name="Tomita M."/>
            <person name="Arakawa K."/>
        </authorList>
    </citation>
    <scope>NUCLEOTIDE SEQUENCE [LARGE SCALE GENOMIC DNA]</scope>
</reference>
<dbReference type="AlphaFoldDB" id="A0A4Y2ESN8"/>
<protein>
    <submittedName>
        <fullName evidence="2">Uncharacterized protein</fullName>
    </submittedName>
</protein>
<proteinExistence type="predicted"/>
<dbReference type="Proteomes" id="UP000499080">
    <property type="component" value="Unassembled WGS sequence"/>
</dbReference>
<dbReference type="EMBL" id="BGPR01000703">
    <property type="protein sequence ID" value="GBM32272.1"/>
    <property type="molecule type" value="Genomic_DNA"/>
</dbReference>
<accession>A0A4Y2ESN8</accession>
<feature type="compositionally biased region" description="Low complexity" evidence="1">
    <location>
        <begin position="89"/>
        <end position="105"/>
    </location>
</feature>
<name>A0A4Y2ESN8_ARAVE</name>
<evidence type="ECO:0000256" key="1">
    <source>
        <dbReference type="SAM" id="MobiDB-lite"/>
    </source>
</evidence>
<evidence type="ECO:0000313" key="3">
    <source>
        <dbReference type="Proteomes" id="UP000499080"/>
    </source>
</evidence>
<comment type="caution">
    <text evidence="2">The sequence shown here is derived from an EMBL/GenBank/DDBJ whole genome shotgun (WGS) entry which is preliminary data.</text>
</comment>
<feature type="region of interest" description="Disordered" evidence="1">
    <location>
        <begin position="65"/>
        <end position="118"/>
    </location>
</feature>